<dbReference type="EMBL" id="BK015296">
    <property type="protein sequence ID" value="DAD99965.1"/>
    <property type="molecule type" value="Genomic_DNA"/>
</dbReference>
<sequence length="54" mass="6654">MKMRKQKKQIPADFRKQMYESYKANMAFYGKPISPYKQWLKDVFNTKIPNHDKR</sequence>
<protein>
    <submittedName>
        <fullName evidence="1">Uncharacterized protein</fullName>
    </submittedName>
</protein>
<evidence type="ECO:0000313" key="1">
    <source>
        <dbReference type="EMBL" id="DAD99965.1"/>
    </source>
</evidence>
<organism evidence="1">
    <name type="scientific">Myoviridae sp. ctrCp2</name>
    <dbReference type="NCBI Taxonomy" id="2825179"/>
    <lineage>
        <taxon>Viruses</taxon>
        <taxon>Duplodnaviria</taxon>
        <taxon>Heunggongvirae</taxon>
        <taxon>Uroviricota</taxon>
        <taxon>Caudoviricetes</taxon>
    </lineage>
</organism>
<name>A0A8S5NYS8_9CAUD</name>
<accession>A0A8S5NYS8</accession>
<reference evidence="1" key="1">
    <citation type="journal article" date="2021" name="Proc. Natl. Acad. Sci. U.S.A.">
        <title>A Catalog of Tens of Thousands of Viruses from Human Metagenomes Reveals Hidden Associations with Chronic Diseases.</title>
        <authorList>
            <person name="Tisza M.J."/>
            <person name="Buck C.B."/>
        </authorList>
    </citation>
    <scope>NUCLEOTIDE SEQUENCE</scope>
    <source>
        <strain evidence="1">CtrCp2</strain>
    </source>
</reference>
<proteinExistence type="predicted"/>